<keyword evidence="2" id="KW-1185">Reference proteome</keyword>
<organism evidence="1 2">
    <name type="scientific">Jannaschia donghaensis</name>
    <dbReference type="NCBI Taxonomy" id="420998"/>
    <lineage>
        <taxon>Bacteria</taxon>
        <taxon>Pseudomonadati</taxon>
        <taxon>Pseudomonadota</taxon>
        <taxon>Alphaproteobacteria</taxon>
        <taxon>Rhodobacterales</taxon>
        <taxon>Roseobacteraceae</taxon>
        <taxon>Jannaschia</taxon>
    </lineage>
</organism>
<evidence type="ECO:0000313" key="2">
    <source>
        <dbReference type="Proteomes" id="UP000049222"/>
    </source>
</evidence>
<name>A0A0M6YJD9_9RHOB</name>
<dbReference type="AlphaFoldDB" id="A0A0M6YJD9"/>
<dbReference type="Proteomes" id="UP000049222">
    <property type="component" value="Unassembled WGS sequence"/>
</dbReference>
<gene>
    <name evidence="1" type="ORF">JDO7802_01627</name>
</gene>
<accession>A0A0M6YJD9</accession>
<evidence type="ECO:0000313" key="1">
    <source>
        <dbReference type="EMBL" id="CTQ49613.1"/>
    </source>
</evidence>
<protein>
    <submittedName>
        <fullName evidence="1">Uncharacterized protein</fullName>
    </submittedName>
</protein>
<dbReference type="EMBL" id="CXSU01000011">
    <property type="protein sequence ID" value="CTQ49613.1"/>
    <property type="molecule type" value="Genomic_DNA"/>
</dbReference>
<sequence>MMRVALLLCFAMPDHTDRRVLDLRTQSEAY</sequence>
<proteinExistence type="predicted"/>
<reference evidence="1 2" key="1">
    <citation type="submission" date="2015-07" db="EMBL/GenBank/DDBJ databases">
        <authorList>
            <person name="Noorani M."/>
        </authorList>
    </citation>
    <scope>NUCLEOTIDE SEQUENCE [LARGE SCALE GENOMIC DNA]</scope>
    <source>
        <strain evidence="1 2">CECT 7802</strain>
    </source>
</reference>